<dbReference type="CDD" id="cd05379">
    <property type="entry name" value="CAP_bacterial"/>
    <property type="match status" value="1"/>
</dbReference>
<keyword evidence="3" id="KW-0378">Hydrolase</keyword>
<gene>
    <name evidence="3" type="ORF">G4D63_07135</name>
</gene>
<proteinExistence type="predicted"/>
<evidence type="ECO:0000313" key="3">
    <source>
        <dbReference type="EMBL" id="NEY71517.1"/>
    </source>
</evidence>
<dbReference type="EMBL" id="JAAIWM010000002">
    <property type="protein sequence ID" value="NEY71517.1"/>
    <property type="molecule type" value="Genomic_DNA"/>
</dbReference>
<dbReference type="InterPro" id="IPR029410">
    <property type="entry name" value="CAP_assoc"/>
</dbReference>
<dbReference type="GO" id="GO:0006508">
    <property type="term" value="P:proteolysis"/>
    <property type="evidence" value="ECO:0007669"/>
    <property type="project" value="UniProtKB-KW"/>
</dbReference>
<reference evidence="3 4" key="1">
    <citation type="submission" date="2020-02" db="EMBL/GenBank/DDBJ databases">
        <title>Bacillus aquiflavi sp. nov., isolated from yellow water of strong flavor Chinese baijiu in Yibin region of China.</title>
        <authorList>
            <person name="Xie J."/>
        </authorList>
    </citation>
    <scope>NUCLEOTIDE SEQUENCE [LARGE SCALE GENOMIC DNA]</scope>
    <source>
        <strain evidence="3 4">SA4</strain>
    </source>
</reference>
<dbReference type="Pfam" id="PF14504">
    <property type="entry name" value="CAP_assoc_N"/>
    <property type="match status" value="1"/>
</dbReference>
<feature type="domain" description="SCP" evidence="1">
    <location>
        <begin position="262"/>
        <end position="377"/>
    </location>
</feature>
<evidence type="ECO:0000259" key="2">
    <source>
        <dbReference type="Pfam" id="PF14504"/>
    </source>
</evidence>
<keyword evidence="3" id="KW-0645">Protease</keyword>
<dbReference type="AlphaFoldDB" id="A0A6M0Q559"/>
<evidence type="ECO:0000259" key="1">
    <source>
        <dbReference type="Pfam" id="PF00188"/>
    </source>
</evidence>
<sequence length="380" mass="44244">MIRRLLLLLSFSIFLYVLWGVWQKQPESFQINEFTEVIQGQYNTLKENEKVNDSITKLLVTFDQMARQLSDTLVEDQEQETNSATPIEKPVLATPTQQIFSVHNVQLHQSKEEVEQLLGSPKRTSENEYGINWNVYHENYHNFIMVGYNDQNKVAAIYTNQDLISSSNGIVLGSNKQMVGEQLGESLSSINKGMVFYQFDKKQEFEMFQIDDSYITVFYDQHQNNTVTAIQIVSKSLEDRRNDYYTNETEALKEGFEYQLFDLTNSTRVKFGLSVLTWDDYVRETARKHSKDMAVNNYFSHENLEGKSPFDRMLEDDIQFTIAGENLAYGQYSSIFAHEGLMNSMGHRENILQKDFKYLGVGVAFNSKFQPYYTQKFYSK</sequence>
<protein>
    <submittedName>
        <fullName evidence="3">Serine protease</fullName>
    </submittedName>
</protein>
<dbReference type="GO" id="GO:0008233">
    <property type="term" value="F:peptidase activity"/>
    <property type="evidence" value="ECO:0007669"/>
    <property type="project" value="UniProtKB-KW"/>
</dbReference>
<dbReference type="Gene3D" id="3.40.33.10">
    <property type="entry name" value="CAP"/>
    <property type="match status" value="1"/>
</dbReference>
<organism evidence="3 4">
    <name type="scientific">Bacillus mesophilus</name>
    <dbReference type="NCBI Taxonomy" id="1808955"/>
    <lineage>
        <taxon>Bacteria</taxon>
        <taxon>Bacillati</taxon>
        <taxon>Bacillota</taxon>
        <taxon>Bacilli</taxon>
        <taxon>Bacillales</taxon>
        <taxon>Bacillaceae</taxon>
        <taxon>Bacillus</taxon>
    </lineage>
</organism>
<dbReference type="PANTHER" id="PTHR31157">
    <property type="entry name" value="SCP DOMAIN-CONTAINING PROTEIN"/>
    <property type="match status" value="1"/>
</dbReference>
<dbReference type="SUPFAM" id="SSF55797">
    <property type="entry name" value="PR-1-like"/>
    <property type="match status" value="1"/>
</dbReference>
<keyword evidence="4" id="KW-1185">Reference proteome</keyword>
<dbReference type="Proteomes" id="UP000481043">
    <property type="component" value="Unassembled WGS sequence"/>
</dbReference>
<dbReference type="InterPro" id="IPR014044">
    <property type="entry name" value="CAP_dom"/>
</dbReference>
<name>A0A6M0Q559_9BACI</name>
<dbReference type="PANTHER" id="PTHR31157:SF1">
    <property type="entry name" value="SCP DOMAIN-CONTAINING PROTEIN"/>
    <property type="match status" value="1"/>
</dbReference>
<accession>A0A6M0Q559</accession>
<feature type="domain" description="CAP-associated" evidence="2">
    <location>
        <begin position="109"/>
        <end position="244"/>
    </location>
</feature>
<comment type="caution">
    <text evidence="3">The sequence shown here is derived from an EMBL/GenBank/DDBJ whole genome shotgun (WGS) entry which is preliminary data.</text>
</comment>
<dbReference type="RefSeq" id="WP_163178962.1">
    <property type="nucleotide sequence ID" value="NZ_JAAIWM010000002.1"/>
</dbReference>
<evidence type="ECO:0000313" key="4">
    <source>
        <dbReference type="Proteomes" id="UP000481043"/>
    </source>
</evidence>
<dbReference type="InterPro" id="IPR035940">
    <property type="entry name" value="CAP_sf"/>
</dbReference>
<dbReference type="Pfam" id="PF00188">
    <property type="entry name" value="CAP"/>
    <property type="match status" value="1"/>
</dbReference>